<protein>
    <submittedName>
        <fullName evidence="2">Uncharacterized protein</fullName>
    </submittedName>
</protein>
<keyword evidence="1" id="KW-0812">Transmembrane</keyword>
<gene>
    <name evidence="2" type="ORF">CH339_14900</name>
</gene>
<evidence type="ECO:0000313" key="2">
    <source>
        <dbReference type="EMBL" id="RAI26271.1"/>
    </source>
</evidence>
<comment type="caution">
    <text evidence="2">The sequence shown here is derived from an EMBL/GenBank/DDBJ whole genome shotgun (WGS) entry which is preliminary data.</text>
</comment>
<keyword evidence="1" id="KW-0472">Membrane</keyword>
<keyword evidence="3" id="KW-1185">Reference proteome</keyword>
<accession>A0A327JJQ0</accession>
<name>A0A327JJQ0_9HYPH</name>
<organism evidence="2 3">
    <name type="scientific">Rhodobium orientis</name>
    <dbReference type="NCBI Taxonomy" id="34017"/>
    <lineage>
        <taxon>Bacteria</taxon>
        <taxon>Pseudomonadati</taxon>
        <taxon>Pseudomonadota</taxon>
        <taxon>Alphaproteobacteria</taxon>
        <taxon>Hyphomicrobiales</taxon>
        <taxon>Rhodobiaceae</taxon>
        <taxon>Rhodobium</taxon>
    </lineage>
</organism>
<sequence>MMKLLFRRTQSSGKLGNIVFGLWGKVELDNDELAIIKRYRLDNAILIDAGQEHLVRNSALTGLLVFAIASIVLLTFATAKAALFFGFIVGGIAGYVYFHQKRETIFVRDLMHGRQFKCGSVVELARKEEWLGLVTAFLRQVMESAKHWGGTETRDIEALPKDEARRVIIAGL</sequence>
<proteinExistence type="predicted"/>
<feature type="transmembrane region" description="Helical" evidence="1">
    <location>
        <begin position="59"/>
        <end position="76"/>
    </location>
</feature>
<feature type="transmembrane region" description="Helical" evidence="1">
    <location>
        <begin position="82"/>
        <end position="98"/>
    </location>
</feature>
<reference evidence="2 3" key="1">
    <citation type="submission" date="2017-07" db="EMBL/GenBank/DDBJ databases">
        <title>Draft Genome Sequences of Select Purple Nonsulfur Bacteria.</title>
        <authorList>
            <person name="Lasarre B."/>
            <person name="Mckinlay J.B."/>
        </authorList>
    </citation>
    <scope>NUCLEOTIDE SEQUENCE [LARGE SCALE GENOMIC DNA]</scope>
    <source>
        <strain evidence="2 3">DSM 11290</strain>
    </source>
</reference>
<dbReference type="EMBL" id="NPEV01000033">
    <property type="protein sequence ID" value="RAI26271.1"/>
    <property type="molecule type" value="Genomic_DNA"/>
</dbReference>
<keyword evidence="1" id="KW-1133">Transmembrane helix</keyword>
<dbReference type="Proteomes" id="UP000249299">
    <property type="component" value="Unassembled WGS sequence"/>
</dbReference>
<dbReference type="AlphaFoldDB" id="A0A327JJQ0"/>
<evidence type="ECO:0000256" key="1">
    <source>
        <dbReference type="SAM" id="Phobius"/>
    </source>
</evidence>
<evidence type="ECO:0000313" key="3">
    <source>
        <dbReference type="Proteomes" id="UP000249299"/>
    </source>
</evidence>